<reference evidence="5 6" key="2">
    <citation type="submission" date="2019-01" db="EMBL/GenBank/DDBJ databases">
        <title>A chromosome length genome reference of the Java medaka (oryzias javanicus).</title>
        <authorList>
            <person name="Herpin A."/>
            <person name="Takehana Y."/>
            <person name="Naruse K."/>
            <person name="Ansai S."/>
            <person name="Kawaguchi M."/>
        </authorList>
    </citation>
    <scope>NUCLEOTIDE SEQUENCE [LARGE SCALE GENOMIC DNA]</scope>
    <source>
        <strain evidence="5">RS831</strain>
        <tissue evidence="5">Whole body</tissue>
    </source>
</reference>
<reference evidence="5 6" key="1">
    <citation type="submission" date="2018-11" db="EMBL/GenBank/DDBJ databases">
        <authorList>
            <person name="Lopez-Roques C."/>
            <person name="Donnadieu C."/>
            <person name="Bouchez O."/>
            <person name="Klopp C."/>
            <person name="Cabau C."/>
            <person name="Zahm M."/>
        </authorList>
    </citation>
    <scope>NUCLEOTIDE SEQUENCE [LARGE SCALE GENOMIC DNA]</scope>
    <source>
        <strain evidence="5">RS831</strain>
        <tissue evidence="5">Whole body</tissue>
    </source>
</reference>
<proteinExistence type="predicted"/>
<evidence type="ECO:0000256" key="1">
    <source>
        <dbReference type="ARBA" id="ARBA00022679"/>
    </source>
</evidence>
<dbReference type="Gene3D" id="3.30.2410.10">
    <property type="entry name" value="Hect, E3 ligase catalytic domain"/>
    <property type="match status" value="1"/>
</dbReference>
<dbReference type="Pfam" id="PF00632">
    <property type="entry name" value="HECT"/>
    <property type="match status" value="1"/>
</dbReference>
<dbReference type="EMBL" id="CM012450">
    <property type="protein sequence ID" value="RVE63364.1"/>
    <property type="molecule type" value="Genomic_DNA"/>
</dbReference>
<dbReference type="InterPro" id="IPR035983">
    <property type="entry name" value="Hect_E3_ubiquitin_ligase"/>
</dbReference>
<feature type="domain" description="HECT" evidence="4">
    <location>
        <begin position="224"/>
        <end position="447"/>
    </location>
</feature>
<evidence type="ECO:0000256" key="2">
    <source>
        <dbReference type="ARBA" id="ARBA00022786"/>
    </source>
</evidence>
<dbReference type="AlphaFoldDB" id="A0A437CLP2"/>
<dbReference type="GO" id="GO:0004842">
    <property type="term" value="F:ubiquitin-protein transferase activity"/>
    <property type="evidence" value="ECO:0007669"/>
    <property type="project" value="InterPro"/>
</dbReference>
<evidence type="ECO:0000259" key="4">
    <source>
        <dbReference type="Pfam" id="PF00632"/>
    </source>
</evidence>
<dbReference type="SUPFAM" id="SSF56204">
    <property type="entry name" value="Hect, E3 ligase catalytic domain"/>
    <property type="match status" value="1"/>
</dbReference>
<evidence type="ECO:0000313" key="5">
    <source>
        <dbReference type="EMBL" id="RVE63364.1"/>
    </source>
</evidence>
<name>A0A437CLP2_ORYJA</name>
<keyword evidence="6" id="KW-1185">Reference proteome</keyword>
<dbReference type="InterPro" id="IPR000569">
    <property type="entry name" value="HECT_dom"/>
</dbReference>
<keyword evidence="1" id="KW-0808">Transferase</keyword>
<feature type="compositionally biased region" description="Polar residues" evidence="3">
    <location>
        <begin position="14"/>
        <end position="23"/>
    </location>
</feature>
<protein>
    <recommendedName>
        <fullName evidence="4">HECT domain-containing protein</fullName>
    </recommendedName>
</protein>
<feature type="compositionally biased region" description="Polar residues" evidence="3">
    <location>
        <begin position="132"/>
        <end position="141"/>
    </location>
</feature>
<feature type="region of interest" description="Disordered" evidence="3">
    <location>
        <begin position="1"/>
        <end position="23"/>
    </location>
</feature>
<evidence type="ECO:0000313" key="6">
    <source>
        <dbReference type="Proteomes" id="UP000283210"/>
    </source>
</evidence>
<sequence length="462" mass="51716">MSIQKGGLRPQRGKNISLQTDRGNTATSLLNQAVKKMKDFNNDVKDGPFVLLYPDGTEVVNIPGTQKPFTVEAYKHELGRPYQRITLYICLKEDFEEVGGPEESSDSDMEVVIKTPSEFDLADTLPWEPQHESSPFSTVTETENDPRGDVFADEIQQVTNLVENGNNPRTSQCLTTQNTCYRNYTGLFEPILIEDDDPVVDLTQNKEDKLPEEPVDTHVQAHEIIAQLALAINHKKNLVNHMIGNPSFDATIEDVKDEEIGKVLHQVLEAASDESLQNIILQNSTMFQTAGCLRVVRTCEKHAFVEEYLRWYIIDRNHSCIQRFKDGLASLDFFSALEQHFSVLSPVLSYSCKALTASDIENMFIPDLSPPGSNRRQKEAKTLGFWADYLSDSEEKLTAVSLEELLMFATGLAALPPAGMTPTPQIQFTSESPFPVANTCANIMKLQKRIQITLLDSKSTVP</sequence>
<gene>
    <name evidence="5" type="ORF">OJAV_G00135520</name>
</gene>
<dbReference type="Proteomes" id="UP000283210">
    <property type="component" value="Chromosome 14"/>
</dbReference>
<keyword evidence="2" id="KW-0833">Ubl conjugation pathway</keyword>
<evidence type="ECO:0000256" key="3">
    <source>
        <dbReference type="SAM" id="MobiDB-lite"/>
    </source>
</evidence>
<dbReference type="OrthoDB" id="2384350at2759"/>
<organism evidence="5 6">
    <name type="scientific">Oryzias javanicus</name>
    <name type="common">Javanese ricefish</name>
    <name type="synonym">Aplocheilus javanicus</name>
    <dbReference type="NCBI Taxonomy" id="123683"/>
    <lineage>
        <taxon>Eukaryota</taxon>
        <taxon>Metazoa</taxon>
        <taxon>Chordata</taxon>
        <taxon>Craniata</taxon>
        <taxon>Vertebrata</taxon>
        <taxon>Euteleostomi</taxon>
        <taxon>Actinopterygii</taxon>
        <taxon>Neopterygii</taxon>
        <taxon>Teleostei</taxon>
        <taxon>Neoteleostei</taxon>
        <taxon>Acanthomorphata</taxon>
        <taxon>Ovalentaria</taxon>
        <taxon>Atherinomorphae</taxon>
        <taxon>Beloniformes</taxon>
        <taxon>Adrianichthyidae</taxon>
        <taxon>Oryziinae</taxon>
        <taxon>Oryzias</taxon>
    </lineage>
</organism>
<accession>A0A437CLP2</accession>
<feature type="region of interest" description="Disordered" evidence="3">
    <location>
        <begin position="126"/>
        <end position="145"/>
    </location>
</feature>